<evidence type="ECO:0000256" key="2">
    <source>
        <dbReference type="SAM" id="MobiDB-lite"/>
    </source>
</evidence>
<reference evidence="3 4" key="1">
    <citation type="submission" date="2019-07" db="EMBL/GenBank/DDBJ databases">
        <title>Whole genome shotgun sequence of Aneurinibacillus danicus NBRC 102444.</title>
        <authorList>
            <person name="Hosoyama A."/>
            <person name="Uohara A."/>
            <person name="Ohji S."/>
            <person name="Ichikawa N."/>
        </authorList>
    </citation>
    <scope>NUCLEOTIDE SEQUENCE [LARGE SCALE GENOMIC DNA]</scope>
    <source>
        <strain evidence="3 4">NBRC 102444</strain>
    </source>
</reference>
<proteinExistence type="predicted"/>
<keyword evidence="4" id="KW-1185">Reference proteome</keyword>
<evidence type="ECO:0000313" key="3">
    <source>
        <dbReference type="EMBL" id="GEN33251.1"/>
    </source>
</evidence>
<feature type="compositionally biased region" description="Basic residues" evidence="2">
    <location>
        <begin position="89"/>
        <end position="99"/>
    </location>
</feature>
<dbReference type="PANTHER" id="PTHR36566:SF1">
    <property type="entry name" value="PYRIDINIUM-3,5-BISTHIOCARBOXYLIC ACID MONONUCLEOTIDE NICKEL INSERTION PROTEIN"/>
    <property type="match status" value="1"/>
</dbReference>
<dbReference type="Pfam" id="PF01969">
    <property type="entry name" value="Ni_insertion"/>
    <property type="match status" value="1"/>
</dbReference>
<evidence type="ECO:0000256" key="1">
    <source>
        <dbReference type="ARBA" id="ARBA00022596"/>
    </source>
</evidence>
<dbReference type="PANTHER" id="PTHR36566">
    <property type="entry name" value="NICKEL INSERTION PROTEIN-RELATED"/>
    <property type="match status" value="1"/>
</dbReference>
<feature type="compositionally biased region" description="Basic and acidic residues" evidence="2">
    <location>
        <begin position="76"/>
        <end position="88"/>
    </location>
</feature>
<evidence type="ECO:0000313" key="4">
    <source>
        <dbReference type="Proteomes" id="UP000321157"/>
    </source>
</evidence>
<feature type="region of interest" description="Disordered" evidence="2">
    <location>
        <begin position="68"/>
        <end position="102"/>
    </location>
</feature>
<keyword evidence="1" id="KW-0533">Nickel</keyword>
<comment type="caution">
    <text evidence="3">The sequence shown here is derived from an EMBL/GenBank/DDBJ whole genome shotgun (WGS) entry which is preliminary data.</text>
</comment>
<name>A0A511V569_9BACL</name>
<dbReference type="EMBL" id="BJXX01000032">
    <property type="protein sequence ID" value="GEN33251.1"/>
    <property type="molecule type" value="Genomic_DNA"/>
</dbReference>
<accession>A0A511V569</accession>
<dbReference type="Gene3D" id="3.40.50.720">
    <property type="entry name" value="NAD(P)-binding Rossmann-like Domain"/>
    <property type="match status" value="1"/>
</dbReference>
<sequence length="337" mass="36818">MRTLYLDCVSGISGDMLLAALVDLGADLEYVKRELMKLPVDEFDLWVETVDKRGIAAKKLHIRLPQTAAHHHTHAHDHAHSHDPDHSHSHEHHHAHSHDHHHDGIYEHLHEHRKAAEIMEMIRESDLPERVKSRSLCIFEAIALAEGKIHGIDPMEVHFHEVGAMDSIIDTIGICLALEDLDVDKIQASPVPTGYGKLKMAHGLYPIPAPATAELLKGIPLAPSHSHGELTTPTGAGILKALVTRFGPLENITVEQIGYGAGTKNFEVPNVIRVLLGQTNEPGTGKVSVGEELAGGEIPREDVAATIVAVLNEEHTFKRGFDLISGETPIADALKTI</sequence>
<organism evidence="3 4">
    <name type="scientific">Aneurinibacillus danicus</name>
    <dbReference type="NCBI Taxonomy" id="267746"/>
    <lineage>
        <taxon>Bacteria</taxon>
        <taxon>Bacillati</taxon>
        <taxon>Bacillota</taxon>
        <taxon>Bacilli</taxon>
        <taxon>Bacillales</taxon>
        <taxon>Paenibacillaceae</taxon>
        <taxon>Aneurinibacillus group</taxon>
        <taxon>Aneurinibacillus</taxon>
    </lineage>
</organism>
<dbReference type="InterPro" id="IPR002822">
    <property type="entry name" value="Ni_insertion"/>
</dbReference>
<dbReference type="Proteomes" id="UP000321157">
    <property type="component" value="Unassembled WGS sequence"/>
</dbReference>
<dbReference type="AlphaFoldDB" id="A0A511V569"/>
<evidence type="ECO:0008006" key="5">
    <source>
        <dbReference type="Google" id="ProtNLM"/>
    </source>
</evidence>
<dbReference type="OrthoDB" id="9765625at2"/>
<protein>
    <recommendedName>
        <fullName evidence="5">Nickel-pincer cofactor biosynthesis protein LarC</fullName>
    </recommendedName>
</protein>
<gene>
    <name evidence="3" type="ORF">ADA01nite_07110</name>
</gene>